<dbReference type="STRING" id="226505.SAMN05444394_0268"/>
<dbReference type="RefSeq" id="WP_143185790.1">
    <property type="nucleotide sequence ID" value="NZ_FSRC01000001.1"/>
</dbReference>
<evidence type="ECO:0000313" key="2">
    <source>
        <dbReference type="EMBL" id="SIN66071.1"/>
    </source>
</evidence>
<protein>
    <submittedName>
        <fullName evidence="2">Uncharacterized protein</fullName>
    </submittedName>
</protein>
<gene>
    <name evidence="2" type="ORF">SAMN05444394_0268</name>
</gene>
<dbReference type="AlphaFoldDB" id="A0A1N6D5K5"/>
<dbReference type="OrthoDB" id="671991at2"/>
<feature type="chain" id="PRO_5012794335" evidence="1">
    <location>
        <begin position="23"/>
        <end position="107"/>
    </location>
</feature>
<reference evidence="3" key="1">
    <citation type="submission" date="2016-11" db="EMBL/GenBank/DDBJ databases">
        <authorList>
            <person name="Varghese N."/>
            <person name="Submissions S."/>
        </authorList>
    </citation>
    <scope>NUCLEOTIDE SEQUENCE [LARGE SCALE GENOMIC DNA]</scope>
    <source>
        <strain evidence="3">DSM 15292</strain>
    </source>
</reference>
<keyword evidence="3" id="KW-1185">Reference proteome</keyword>
<dbReference type="EMBL" id="FSRC01000001">
    <property type="protein sequence ID" value="SIN66071.1"/>
    <property type="molecule type" value="Genomic_DNA"/>
</dbReference>
<accession>A0A1N6D5K5</accession>
<proteinExistence type="predicted"/>
<sequence>MKILSVLMALLSFWLTGMPCCSMEKSCDTTEVNLASDVGSEEDCEDHLPCSPFYSCGTCTGFSTEKFSFPILHISEEIKSQPILFWKAPISEQHSMRIEKPPGDPIS</sequence>
<dbReference type="Proteomes" id="UP000185221">
    <property type="component" value="Unassembled WGS sequence"/>
</dbReference>
<name>A0A1N6D5K5_9BACT</name>
<organism evidence="2 3">
    <name type="scientific">Algoriphagus halophilus</name>
    <dbReference type="NCBI Taxonomy" id="226505"/>
    <lineage>
        <taxon>Bacteria</taxon>
        <taxon>Pseudomonadati</taxon>
        <taxon>Bacteroidota</taxon>
        <taxon>Cytophagia</taxon>
        <taxon>Cytophagales</taxon>
        <taxon>Cyclobacteriaceae</taxon>
        <taxon>Algoriphagus</taxon>
    </lineage>
</organism>
<evidence type="ECO:0000313" key="3">
    <source>
        <dbReference type="Proteomes" id="UP000185221"/>
    </source>
</evidence>
<feature type="signal peptide" evidence="1">
    <location>
        <begin position="1"/>
        <end position="22"/>
    </location>
</feature>
<keyword evidence="1" id="KW-0732">Signal</keyword>
<evidence type="ECO:0000256" key="1">
    <source>
        <dbReference type="SAM" id="SignalP"/>
    </source>
</evidence>